<sequence length="314" mass="36463">MSVKKRFAVLLLLISSTIYSQNGTKKLFHIDKYLVTSNEKNFEYIKEVEEYDTNKKAYPIKIYYKSGKIYLIGTTLNKDKVVLDGKCLYYYENGKKKRVANYENNILVDKQYYYHENGVLKLESEFEVSKNKKESTLKILNYFDENNVQKVTNGEGEYVEEGWNDQTSTGTIKNFLKEGIWRGHLIKEKVSFTEQFNKGKLVVGHSIDSLNNKFTYNVVNERAHPKKGMNDFYNYLKKNDIIPRNINGKVTGKIIINIDIDKNGKLENVSCYTGDQYGITENAVKLIAQYENWIPGKHRGITVKTHFTLPIAFE</sequence>
<proteinExistence type="predicted"/>
<dbReference type="eggNOG" id="COG2849">
    <property type="taxonomic scope" value="Bacteria"/>
</dbReference>
<gene>
    <name evidence="3" type="ORF">SAMN05444143_11427</name>
</gene>
<feature type="domain" description="TonB C-terminal" evidence="2">
    <location>
        <begin position="250"/>
        <end position="314"/>
    </location>
</feature>
<evidence type="ECO:0000313" key="4">
    <source>
        <dbReference type="Proteomes" id="UP000182961"/>
    </source>
</evidence>
<dbReference type="GO" id="GO:0055085">
    <property type="term" value="P:transmembrane transport"/>
    <property type="evidence" value="ECO:0007669"/>
    <property type="project" value="InterPro"/>
</dbReference>
<dbReference type="eggNOG" id="COG0810">
    <property type="taxonomic scope" value="Bacteria"/>
</dbReference>
<dbReference type="SUPFAM" id="SSF82185">
    <property type="entry name" value="Histone H3 K4-specific methyltransferase SET7/9 N-terminal domain"/>
    <property type="match status" value="1"/>
</dbReference>
<dbReference type="SUPFAM" id="SSF74653">
    <property type="entry name" value="TolA/TonB C-terminal domain"/>
    <property type="match status" value="1"/>
</dbReference>
<accession>A0A1I4Z9N7</accession>
<organism evidence="3 4">
    <name type="scientific">Flavobacterium succinicans</name>
    <dbReference type="NCBI Taxonomy" id="29536"/>
    <lineage>
        <taxon>Bacteria</taxon>
        <taxon>Pseudomonadati</taxon>
        <taxon>Bacteroidota</taxon>
        <taxon>Flavobacteriia</taxon>
        <taxon>Flavobacteriales</taxon>
        <taxon>Flavobacteriaceae</taxon>
        <taxon>Flavobacterium</taxon>
    </lineage>
</organism>
<dbReference type="AlphaFoldDB" id="A0A1I4Z9N7"/>
<evidence type="ECO:0000259" key="2">
    <source>
        <dbReference type="Pfam" id="PF03544"/>
    </source>
</evidence>
<dbReference type="RefSeq" id="WP_162150407.1">
    <property type="nucleotide sequence ID" value="NZ_CBCRUM010000020.1"/>
</dbReference>
<feature type="chain" id="PRO_5010311567" evidence="1">
    <location>
        <begin position="21"/>
        <end position="314"/>
    </location>
</feature>
<dbReference type="Gene3D" id="3.30.1150.10">
    <property type="match status" value="1"/>
</dbReference>
<keyword evidence="4" id="KW-1185">Reference proteome</keyword>
<reference evidence="4" key="1">
    <citation type="submission" date="2016-10" db="EMBL/GenBank/DDBJ databases">
        <authorList>
            <person name="Varghese N."/>
            <person name="Submissions S."/>
        </authorList>
    </citation>
    <scope>NUCLEOTIDE SEQUENCE [LARGE SCALE GENOMIC DNA]</scope>
    <source>
        <strain evidence="4">DSM 4002</strain>
    </source>
</reference>
<dbReference type="Pfam" id="PF03544">
    <property type="entry name" value="TonB_C"/>
    <property type="match status" value="1"/>
</dbReference>
<dbReference type="Gene3D" id="2.20.110.10">
    <property type="entry name" value="Histone H3 K4-specific methyltransferase SET7/9 N-terminal domain"/>
    <property type="match status" value="1"/>
</dbReference>
<keyword evidence="1" id="KW-0732">Signal</keyword>
<feature type="signal peptide" evidence="1">
    <location>
        <begin position="1"/>
        <end position="20"/>
    </location>
</feature>
<dbReference type="InterPro" id="IPR037682">
    <property type="entry name" value="TonB_C"/>
</dbReference>
<name>A0A1I4Z9N7_9FLAO</name>
<protein>
    <submittedName>
        <fullName evidence="3">TonB protein C-terminal</fullName>
    </submittedName>
</protein>
<dbReference type="Proteomes" id="UP000182961">
    <property type="component" value="Unassembled WGS sequence"/>
</dbReference>
<dbReference type="EMBL" id="FOUT01000014">
    <property type="protein sequence ID" value="SFN46600.1"/>
    <property type="molecule type" value="Genomic_DNA"/>
</dbReference>
<evidence type="ECO:0000313" key="3">
    <source>
        <dbReference type="EMBL" id="SFN46600.1"/>
    </source>
</evidence>
<evidence type="ECO:0000256" key="1">
    <source>
        <dbReference type="SAM" id="SignalP"/>
    </source>
</evidence>